<proteinExistence type="predicted"/>
<dbReference type="OrthoDB" id="6537918at2759"/>
<dbReference type="PANTHER" id="PTHR48257:SF1">
    <property type="match status" value="1"/>
</dbReference>
<reference evidence="1 2" key="1">
    <citation type="journal article" date="2020" name="Cell">
        <title>Large-Scale Comparative Analyses of Tick Genomes Elucidate Their Genetic Diversity and Vector Capacities.</title>
        <authorList>
            <consortium name="Tick Genome and Microbiome Consortium (TIGMIC)"/>
            <person name="Jia N."/>
            <person name="Wang J."/>
            <person name="Shi W."/>
            <person name="Du L."/>
            <person name="Sun Y."/>
            <person name="Zhan W."/>
            <person name="Jiang J.F."/>
            <person name="Wang Q."/>
            <person name="Zhang B."/>
            <person name="Ji P."/>
            <person name="Bell-Sakyi L."/>
            <person name="Cui X.M."/>
            <person name="Yuan T.T."/>
            <person name="Jiang B.G."/>
            <person name="Yang W.F."/>
            <person name="Lam T.T."/>
            <person name="Chang Q.C."/>
            <person name="Ding S.J."/>
            <person name="Wang X.J."/>
            <person name="Zhu J.G."/>
            <person name="Ruan X.D."/>
            <person name="Zhao L."/>
            <person name="Wei J.T."/>
            <person name="Ye R.Z."/>
            <person name="Que T.C."/>
            <person name="Du C.H."/>
            <person name="Zhou Y.H."/>
            <person name="Cheng J.X."/>
            <person name="Dai P.F."/>
            <person name="Guo W.B."/>
            <person name="Han X.H."/>
            <person name="Huang E.J."/>
            <person name="Li L.F."/>
            <person name="Wei W."/>
            <person name="Gao Y.C."/>
            <person name="Liu J.Z."/>
            <person name="Shao H.Z."/>
            <person name="Wang X."/>
            <person name="Wang C.C."/>
            <person name="Yang T.C."/>
            <person name="Huo Q.B."/>
            <person name="Li W."/>
            <person name="Chen H.Y."/>
            <person name="Chen S.E."/>
            <person name="Zhou L.G."/>
            <person name="Ni X.B."/>
            <person name="Tian J.H."/>
            <person name="Sheng Y."/>
            <person name="Liu T."/>
            <person name="Pan Y.S."/>
            <person name="Xia L.Y."/>
            <person name="Li J."/>
            <person name="Zhao F."/>
            <person name="Cao W.C."/>
        </authorList>
    </citation>
    <scope>NUCLEOTIDE SEQUENCE [LARGE SCALE GENOMIC DNA]</scope>
    <source>
        <strain evidence="1">HaeL-2018</strain>
    </source>
</reference>
<dbReference type="VEuPathDB" id="VectorBase:HLOH_063064"/>
<organism evidence="1 2">
    <name type="scientific">Haemaphysalis longicornis</name>
    <name type="common">Bush tick</name>
    <dbReference type="NCBI Taxonomy" id="44386"/>
    <lineage>
        <taxon>Eukaryota</taxon>
        <taxon>Metazoa</taxon>
        <taxon>Ecdysozoa</taxon>
        <taxon>Arthropoda</taxon>
        <taxon>Chelicerata</taxon>
        <taxon>Arachnida</taxon>
        <taxon>Acari</taxon>
        <taxon>Parasitiformes</taxon>
        <taxon>Ixodida</taxon>
        <taxon>Ixodoidea</taxon>
        <taxon>Ixodidae</taxon>
        <taxon>Haemaphysalinae</taxon>
        <taxon>Haemaphysalis</taxon>
    </lineage>
</organism>
<evidence type="ECO:0008006" key="3">
    <source>
        <dbReference type="Google" id="ProtNLM"/>
    </source>
</evidence>
<evidence type="ECO:0000313" key="2">
    <source>
        <dbReference type="Proteomes" id="UP000821853"/>
    </source>
</evidence>
<evidence type="ECO:0000313" key="1">
    <source>
        <dbReference type="EMBL" id="KAH9367943.1"/>
    </source>
</evidence>
<dbReference type="PANTHER" id="PTHR48257">
    <property type="match status" value="1"/>
</dbReference>
<dbReference type="Proteomes" id="UP000821853">
    <property type="component" value="Chromosome 2"/>
</dbReference>
<name>A0A9J6FYT3_HAELO</name>
<sequence>MTLHSPHLGEQVHHRALHEDNENWFDMHDTSFGGTGQKAPIADVDDGRLLWLENDFTCYVKKVQASSVASGNGAFTGETFEALLFTTKSTVETTRYLLTQGINYVLTRKPKQRPIEAVFGRVRYMCGGNDMLDARAVDGCFGPNCKIQVRKAT</sequence>
<dbReference type="EMBL" id="JABSTR010000004">
    <property type="protein sequence ID" value="KAH9367943.1"/>
    <property type="molecule type" value="Genomic_DNA"/>
</dbReference>
<dbReference type="AlphaFoldDB" id="A0A9J6FYT3"/>
<accession>A0A9J6FYT3</accession>
<comment type="caution">
    <text evidence="1">The sequence shown here is derived from an EMBL/GenBank/DDBJ whole genome shotgun (WGS) entry which is preliminary data.</text>
</comment>
<keyword evidence="2" id="KW-1185">Reference proteome</keyword>
<protein>
    <recommendedName>
        <fullName evidence="3">Transposase</fullName>
    </recommendedName>
</protein>
<gene>
    <name evidence="1" type="ORF">HPB48_014565</name>
</gene>